<name>A0ABU7A006_9FABA</name>
<evidence type="ECO:0000313" key="3">
    <source>
        <dbReference type="Proteomes" id="UP001341840"/>
    </source>
</evidence>
<feature type="region of interest" description="Disordered" evidence="1">
    <location>
        <begin position="28"/>
        <end position="163"/>
    </location>
</feature>
<dbReference type="EMBL" id="JASCZI010282244">
    <property type="protein sequence ID" value="MED6227522.1"/>
    <property type="molecule type" value="Genomic_DNA"/>
</dbReference>
<feature type="compositionally biased region" description="Polar residues" evidence="1">
    <location>
        <begin position="88"/>
        <end position="97"/>
    </location>
</feature>
<comment type="caution">
    <text evidence="2">The sequence shown here is derived from an EMBL/GenBank/DDBJ whole genome shotgun (WGS) entry which is preliminary data.</text>
</comment>
<dbReference type="Proteomes" id="UP001341840">
    <property type="component" value="Unassembled WGS sequence"/>
</dbReference>
<feature type="non-terminal residue" evidence="2">
    <location>
        <position position="163"/>
    </location>
</feature>
<gene>
    <name evidence="2" type="ORF">PIB30_114373</name>
</gene>
<keyword evidence="3" id="KW-1185">Reference proteome</keyword>
<evidence type="ECO:0000313" key="2">
    <source>
        <dbReference type="EMBL" id="MED6227522.1"/>
    </source>
</evidence>
<evidence type="ECO:0000256" key="1">
    <source>
        <dbReference type="SAM" id="MobiDB-lite"/>
    </source>
</evidence>
<feature type="compositionally biased region" description="Polar residues" evidence="1">
    <location>
        <begin position="123"/>
        <end position="146"/>
    </location>
</feature>
<sequence length="163" mass="17545">FENNPQIPSSILAVSTKLLRETQRYPTCVPATEPENSNPKVTATADEPKFKFGNNSYSIGDQAGEDNDGWEKVRGKGKGKLNHASKVNRATASQAKMNTPGKPIRLKVNGPKATQGPLFKSGFPSQAPSSFSGMKSVSANLFSTPSFAHPHKRPRPPSLQNSP</sequence>
<feature type="non-terminal residue" evidence="2">
    <location>
        <position position="1"/>
    </location>
</feature>
<protein>
    <submittedName>
        <fullName evidence="2">Uncharacterized protein</fullName>
    </submittedName>
</protein>
<proteinExistence type="predicted"/>
<accession>A0ABU7A006</accession>
<organism evidence="2 3">
    <name type="scientific">Stylosanthes scabra</name>
    <dbReference type="NCBI Taxonomy" id="79078"/>
    <lineage>
        <taxon>Eukaryota</taxon>
        <taxon>Viridiplantae</taxon>
        <taxon>Streptophyta</taxon>
        <taxon>Embryophyta</taxon>
        <taxon>Tracheophyta</taxon>
        <taxon>Spermatophyta</taxon>
        <taxon>Magnoliopsida</taxon>
        <taxon>eudicotyledons</taxon>
        <taxon>Gunneridae</taxon>
        <taxon>Pentapetalae</taxon>
        <taxon>rosids</taxon>
        <taxon>fabids</taxon>
        <taxon>Fabales</taxon>
        <taxon>Fabaceae</taxon>
        <taxon>Papilionoideae</taxon>
        <taxon>50 kb inversion clade</taxon>
        <taxon>dalbergioids sensu lato</taxon>
        <taxon>Dalbergieae</taxon>
        <taxon>Pterocarpus clade</taxon>
        <taxon>Stylosanthes</taxon>
    </lineage>
</organism>
<reference evidence="2 3" key="1">
    <citation type="journal article" date="2023" name="Plants (Basel)">
        <title>Bridging the Gap: Combining Genomics and Transcriptomics Approaches to Understand Stylosanthes scabra, an Orphan Legume from the Brazilian Caatinga.</title>
        <authorList>
            <person name="Ferreira-Neto J.R.C."/>
            <person name="da Silva M.D."/>
            <person name="Binneck E."/>
            <person name="de Melo N.F."/>
            <person name="da Silva R.H."/>
            <person name="de Melo A.L.T.M."/>
            <person name="Pandolfi V."/>
            <person name="Bustamante F.O."/>
            <person name="Brasileiro-Vidal A.C."/>
            <person name="Benko-Iseppon A.M."/>
        </authorList>
    </citation>
    <scope>NUCLEOTIDE SEQUENCE [LARGE SCALE GENOMIC DNA]</scope>
    <source>
        <tissue evidence="2">Leaves</tissue>
    </source>
</reference>